<reference evidence="2 3" key="1">
    <citation type="journal article" date="2018" name="Biotechnol. Biofuels">
        <title>Integrative visual omics of the white-rot fungus Polyporus brumalis exposes the biotechnological potential of its oxidative enzymes for delignifying raw plant biomass.</title>
        <authorList>
            <person name="Miyauchi S."/>
            <person name="Rancon A."/>
            <person name="Drula E."/>
            <person name="Hage H."/>
            <person name="Chaduli D."/>
            <person name="Favel A."/>
            <person name="Grisel S."/>
            <person name="Henrissat B."/>
            <person name="Herpoel-Gimbert I."/>
            <person name="Ruiz-Duenas F.J."/>
            <person name="Chevret D."/>
            <person name="Hainaut M."/>
            <person name="Lin J."/>
            <person name="Wang M."/>
            <person name="Pangilinan J."/>
            <person name="Lipzen A."/>
            <person name="Lesage-Meessen L."/>
            <person name="Navarro D."/>
            <person name="Riley R."/>
            <person name="Grigoriev I.V."/>
            <person name="Zhou S."/>
            <person name="Raouche S."/>
            <person name="Rosso M.N."/>
        </authorList>
    </citation>
    <scope>NUCLEOTIDE SEQUENCE [LARGE SCALE GENOMIC DNA]</scope>
    <source>
        <strain evidence="2 3">BRFM 1820</strain>
    </source>
</reference>
<name>A0A371CZ26_9APHY</name>
<keyword evidence="1" id="KW-0732">Signal</keyword>
<evidence type="ECO:0000313" key="2">
    <source>
        <dbReference type="EMBL" id="RDX45531.1"/>
    </source>
</evidence>
<gene>
    <name evidence="2" type="ORF">OH76DRAFT_1407917</name>
</gene>
<accession>A0A371CZ26</accession>
<evidence type="ECO:0000256" key="1">
    <source>
        <dbReference type="SAM" id="SignalP"/>
    </source>
</evidence>
<dbReference type="EMBL" id="KZ857436">
    <property type="protein sequence ID" value="RDX45531.1"/>
    <property type="molecule type" value="Genomic_DNA"/>
</dbReference>
<feature type="chain" id="PRO_5016870210" description="Secreted protein" evidence="1">
    <location>
        <begin position="18"/>
        <end position="73"/>
    </location>
</feature>
<protein>
    <recommendedName>
        <fullName evidence="4">Secreted protein</fullName>
    </recommendedName>
</protein>
<evidence type="ECO:0008006" key="4">
    <source>
        <dbReference type="Google" id="ProtNLM"/>
    </source>
</evidence>
<dbReference type="AlphaFoldDB" id="A0A371CZ26"/>
<sequence>MSHALLSWSAGHVSCLALLVGGSCPIWSAGHGDSYYSALLVGGSPPVPCSPGRPVSHIACDPGRPVTYFSLCS</sequence>
<feature type="signal peptide" evidence="1">
    <location>
        <begin position="1"/>
        <end position="17"/>
    </location>
</feature>
<organism evidence="2 3">
    <name type="scientific">Lentinus brumalis</name>
    <dbReference type="NCBI Taxonomy" id="2498619"/>
    <lineage>
        <taxon>Eukaryota</taxon>
        <taxon>Fungi</taxon>
        <taxon>Dikarya</taxon>
        <taxon>Basidiomycota</taxon>
        <taxon>Agaricomycotina</taxon>
        <taxon>Agaricomycetes</taxon>
        <taxon>Polyporales</taxon>
        <taxon>Polyporaceae</taxon>
        <taxon>Lentinus</taxon>
    </lineage>
</organism>
<keyword evidence="3" id="KW-1185">Reference proteome</keyword>
<proteinExistence type="predicted"/>
<evidence type="ECO:0000313" key="3">
    <source>
        <dbReference type="Proteomes" id="UP000256964"/>
    </source>
</evidence>
<dbReference type="Proteomes" id="UP000256964">
    <property type="component" value="Unassembled WGS sequence"/>
</dbReference>